<dbReference type="EMBL" id="LSSL01000059">
    <property type="protein sequence ID" value="OLY85608.1"/>
    <property type="molecule type" value="Genomic_DNA"/>
</dbReference>
<feature type="region of interest" description="Disordered" evidence="2">
    <location>
        <begin position="1"/>
        <end position="23"/>
    </location>
</feature>
<evidence type="ECO:0000256" key="2">
    <source>
        <dbReference type="SAM" id="MobiDB-lite"/>
    </source>
</evidence>
<evidence type="ECO:0000313" key="4">
    <source>
        <dbReference type="Proteomes" id="UP000187455"/>
    </source>
</evidence>
<comment type="caution">
    <text evidence="3">The sequence shown here is derived from an EMBL/GenBank/DDBJ whole genome shotgun (WGS) entry which is preliminary data.</text>
</comment>
<organism evidence="3 4">
    <name type="scientific">Smittium mucronatum</name>
    <dbReference type="NCBI Taxonomy" id="133383"/>
    <lineage>
        <taxon>Eukaryota</taxon>
        <taxon>Fungi</taxon>
        <taxon>Fungi incertae sedis</taxon>
        <taxon>Zoopagomycota</taxon>
        <taxon>Kickxellomycotina</taxon>
        <taxon>Harpellomycetes</taxon>
        <taxon>Harpellales</taxon>
        <taxon>Legeriomycetaceae</taxon>
        <taxon>Smittium</taxon>
    </lineage>
</organism>
<evidence type="ECO:0000256" key="1">
    <source>
        <dbReference type="SAM" id="Coils"/>
    </source>
</evidence>
<accession>A0A1R0H943</accession>
<sequence length="252" mass="29642">MDCNLKNEALDTSTDPNHTRLEPITGLIPEKIHTSRSHIGHNYSNSKDDLSKESYVELDQKNFSLYSQMEESLERFSEAISNCKENNIDFSIRNFQNIYTEILDCHISCKLVSRSAFDKIKSLTSEKNNWDSEKKNWEIAKQEWEKISKQEIERKSLKSDRDKRFNAIKDLEFKELVKSEAQWKARAERSESDIINLKETLEDIVETNRKLKEQLKSIKSDPSFNPKPINIESHIEQDQNMYLIGKLFNIQY</sequence>
<evidence type="ECO:0000313" key="3">
    <source>
        <dbReference type="EMBL" id="OLY85608.1"/>
    </source>
</evidence>
<name>A0A1R0H943_9FUNG</name>
<reference evidence="3 4" key="1">
    <citation type="journal article" date="2016" name="Mol. Biol. Evol.">
        <title>Genome-Wide Survey of Gut Fungi (Harpellales) Reveals the First Horizontally Transferred Ubiquitin Gene from a Mosquito Host.</title>
        <authorList>
            <person name="Wang Y."/>
            <person name="White M.M."/>
            <person name="Kvist S."/>
            <person name="Moncalvo J.M."/>
        </authorList>
    </citation>
    <scope>NUCLEOTIDE SEQUENCE [LARGE SCALE GENOMIC DNA]</scope>
    <source>
        <strain evidence="3 4">ALG-7-W6</strain>
    </source>
</reference>
<feature type="coiled-coil region" evidence="1">
    <location>
        <begin position="187"/>
        <end position="221"/>
    </location>
</feature>
<proteinExistence type="predicted"/>
<dbReference type="Proteomes" id="UP000187455">
    <property type="component" value="Unassembled WGS sequence"/>
</dbReference>
<dbReference type="AlphaFoldDB" id="A0A1R0H943"/>
<gene>
    <name evidence="3" type="ORF">AYI68_g202</name>
</gene>
<keyword evidence="4" id="KW-1185">Reference proteome</keyword>
<protein>
    <submittedName>
        <fullName evidence="3">Uncharacterized protein</fullName>
    </submittedName>
</protein>
<keyword evidence="1" id="KW-0175">Coiled coil</keyword>